<dbReference type="InterPro" id="IPR001135">
    <property type="entry name" value="NADH_Q_OxRdtase_suD"/>
</dbReference>
<comment type="function">
    <text evidence="1">NDH-1 shuttles electrons from NADH, via FMN and iron-sulfur (Fe-S) centers, to quinones in the respiratory chain. The immediate electron acceptor for the enzyme in this species is believed to be ubiquinone. Couples the redox reaction to proton translocation (for every two electrons transferred, four hydrogen ions are translocated across the cytoplasmic membrane), and thus conserves the redox energy in a proton gradient.</text>
</comment>
<proteinExistence type="inferred from homology"/>
<reference evidence="4" key="1">
    <citation type="journal article" date="2020" name="mSystems">
        <title>Genome- and Community-Level Interaction Insights into Carbon Utilization and Element Cycling Functions of Hydrothermarchaeota in Hydrothermal Sediment.</title>
        <authorList>
            <person name="Zhou Z."/>
            <person name="Liu Y."/>
            <person name="Xu W."/>
            <person name="Pan J."/>
            <person name="Luo Z.H."/>
            <person name="Li M."/>
        </authorList>
    </citation>
    <scope>NUCLEOTIDE SEQUENCE [LARGE SCALE GENOMIC DNA]</scope>
    <source>
        <strain evidence="4">SpSt-788</strain>
    </source>
</reference>
<feature type="transmembrane region" description="Helical" evidence="2">
    <location>
        <begin position="118"/>
        <end position="139"/>
    </location>
</feature>
<dbReference type="NCBIfam" id="TIGR01962">
    <property type="entry name" value="NuoD"/>
    <property type="match status" value="1"/>
</dbReference>
<keyword evidence="4" id="KW-0560">Oxidoreductase</keyword>
<dbReference type="EMBL" id="DTHO01000070">
    <property type="protein sequence ID" value="HGH00106.1"/>
    <property type="molecule type" value="Genomic_DNA"/>
</dbReference>
<comment type="caution">
    <text evidence="4">The sequence shown here is derived from an EMBL/GenBank/DDBJ whole genome shotgun (WGS) entry which is preliminary data.</text>
</comment>
<dbReference type="Pfam" id="PF00346">
    <property type="entry name" value="Complex1_49kDa"/>
    <property type="match status" value="1"/>
</dbReference>
<dbReference type="GO" id="GO:0048038">
    <property type="term" value="F:quinone binding"/>
    <property type="evidence" value="ECO:0007669"/>
    <property type="project" value="UniProtKB-KW"/>
</dbReference>
<keyword evidence="2" id="KW-0812">Transmembrane</keyword>
<keyword evidence="1" id="KW-1003">Cell membrane</keyword>
<sequence length="401" mass="45682">MERAVERDIVHTKELIVNMGPQHPATHGVLRLVLEVEGERIVKCTPYVGYLHRGIEKLSENLPYVSVLPLTDRMDYLASMVNNIGYCVAIEKLLGIQVPERAKFIRTMMAEMSRICSHLVWIATHALDIGAMTVFLYAFRDREVFLDLFEMVTGARLTVSYPRIGGVRCDVNNEFLDKLYNFLDKFPKHVEEYEVLIDRNRVWLRRTRNVGVITAEEAINMGLTGPTLRGSGVYYDVRKFFPYDAYDRVDFEVPLGKNGDVYDRYRCRMLEFRQSARIIKQCIEKLPEGPILAEEALKIRMPTAAVKIDKKDIEVALYIEDKSIEEFVQKYPEVYASVEAPKGELGFYVVCDGTAKPYRLRLRAPSFVHAGALPKLCEGGLVADVIANIGTIDLVLGECDR</sequence>
<dbReference type="InterPro" id="IPR022885">
    <property type="entry name" value="NDH1_su_D/H"/>
</dbReference>
<dbReference type="InterPro" id="IPR029014">
    <property type="entry name" value="NiFe-Hase_large"/>
</dbReference>
<evidence type="ECO:0000313" key="4">
    <source>
        <dbReference type="EMBL" id="HGH00106.1"/>
    </source>
</evidence>
<dbReference type="GO" id="GO:0050136">
    <property type="term" value="F:NADH dehydrogenase (quinone) (non-electrogenic) activity"/>
    <property type="evidence" value="ECO:0007669"/>
    <property type="project" value="UniProtKB-UniRule"/>
</dbReference>
<evidence type="ECO:0000259" key="3">
    <source>
        <dbReference type="Pfam" id="PF00346"/>
    </source>
</evidence>
<evidence type="ECO:0000256" key="1">
    <source>
        <dbReference type="HAMAP-Rule" id="MF_01358"/>
    </source>
</evidence>
<comment type="similarity">
    <text evidence="1">Belongs to the complex I 49 kDa subunit family.</text>
</comment>
<dbReference type="EC" id="7.1.1.-" evidence="1"/>
<dbReference type="AlphaFoldDB" id="A0A7C4EM90"/>
<keyword evidence="1" id="KW-1278">Translocase</keyword>
<keyword evidence="1" id="KW-0874">Quinone</keyword>
<name>A0A7C4EM90_9BACT</name>
<comment type="catalytic activity">
    <reaction evidence="1">
        <text>a quinone + NADH + 5 H(+)(in) = a quinol + NAD(+) + 4 H(+)(out)</text>
        <dbReference type="Rhea" id="RHEA:57888"/>
        <dbReference type="ChEBI" id="CHEBI:15378"/>
        <dbReference type="ChEBI" id="CHEBI:24646"/>
        <dbReference type="ChEBI" id="CHEBI:57540"/>
        <dbReference type="ChEBI" id="CHEBI:57945"/>
        <dbReference type="ChEBI" id="CHEBI:132124"/>
    </reaction>
</comment>
<comment type="subcellular location">
    <subcellularLocation>
        <location evidence="1">Cell membrane</location>
        <topology evidence="1">Peripheral membrane protein</topology>
        <orientation evidence="1">Cytoplasmic side</orientation>
    </subcellularLocation>
</comment>
<keyword evidence="2" id="KW-1133">Transmembrane helix</keyword>
<evidence type="ECO:0000256" key="2">
    <source>
        <dbReference type="SAM" id="Phobius"/>
    </source>
</evidence>
<keyword evidence="1" id="KW-0830">Ubiquinone</keyword>
<gene>
    <name evidence="1" type="primary">nuoD</name>
    <name evidence="4" type="ORF">ENV75_06650</name>
</gene>
<keyword evidence="1" id="KW-0813">Transport</keyword>
<feature type="domain" description="NADH-quinone oxidoreductase subunit D" evidence="3">
    <location>
        <begin position="128"/>
        <end position="401"/>
    </location>
</feature>
<keyword evidence="1 2" id="KW-0472">Membrane</keyword>
<dbReference type="SUPFAM" id="SSF56762">
    <property type="entry name" value="HydB/Nqo4-like"/>
    <property type="match status" value="1"/>
</dbReference>
<comment type="subunit">
    <text evidence="1">NDH-1 is composed of 14 different subunits. Subunits NuoB, C, D, E, F, and G constitute the peripheral sector of the complex.</text>
</comment>
<accession>A0A7C4EM90</accession>
<organism evidence="4">
    <name type="scientific">Thermodesulfovibrio aggregans</name>
    <dbReference type="NCBI Taxonomy" id="86166"/>
    <lineage>
        <taxon>Bacteria</taxon>
        <taxon>Pseudomonadati</taxon>
        <taxon>Nitrospirota</taxon>
        <taxon>Thermodesulfovibrionia</taxon>
        <taxon>Thermodesulfovibrionales</taxon>
        <taxon>Thermodesulfovibrionaceae</taxon>
        <taxon>Thermodesulfovibrio</taxon>
    </lineage>
</organism>
<dbReference type="HAMAP" id="MF_01358">
    <property type="entry name" value="NDH1_NuoD"/>
    <property type="match status" value="1"/>
</dbReference>
<dbReference type="NCBIfam" id="NF004739">
    <property type="entry name" value="PRK06075.1"/>
    <property type="match status" value="1"/>
</dbReference>
<dbReference type="GO" id="GO:0005886">
    <property type="term" value="C:plasma membrane"/>
    <property type="evidence" value="ECO:0007669"/>
    <property type="project" value="UniProtKB-SubCell"/>
</dbReference>
<dbReference type="Gene3D" id="1.10.645.10">
    <property type="entry name" value="Cytochrome-c3 Hydrogenase, chain B"/>
    <property type="match status" value="1"/>
</dbReference>
<dbReference type="PANTHER" id="PTHR11993:SF10">
    <property type="entry name" value="NADH DEHYDROGENASE [UBIQUINONE] IRON-SULFUR PROTEIN 2, MITOCHONDRIAL"/>
    <property type="match status" value="1"/>
</dbReference>
<dbReference type="PANTHER" id="PTHR11993">
    <property type="entry name" value="NADH-UBIQUINONE OXIDOREDUCTASE 49 KDA SUBUNIT"/>
    <property type="match status" value="1"/>
</dbReference>
<dbReference type="GO" id="GO:0051287">
    <property type="term" value="F:NAD binding"/>
    <property type="evidence" value="ECO:0007669"/>
    <property type="project" value="InterPro"/>
</dbReference>
<protein>
    <recommendedName>
        <fullName evidence="1">NADH-quinone oxidoreductase subunit D</fullName>
        <ecNumber evidence="1">7.1.1.-</ecNumber>
    </recommendedName>
    <alternativeName>
        <fullName evidence="1">NADH dehydrogenase I subunit D</fullName>
    </alternativeName>
    <alternativeName>
        <fullName evidence="1">NDH-1 subunit D</fullName>
    </alternativeName>
</protein>
<keyword evidence="1" id="KW-0520">NAD</keyword>